<keyword evidence="1" id="KW-0812">Transmembrane</keyword>
<dbReference type="EMBL" id="SNZR01000015">
    <property type="protein sequence ID" value="TDR88075.1"/>
    <property type="molecule type" value="Genomic_DNA"/>
</dbReference>
<proteinExistence type="predicted"/>
<keyword evidence="1" id="KW-0472">Membrane</keyword>
<name>A0A4R7BU21_9HYPH</name>
<keyword evidence="1" id="KW-1133">Transmembrane helix</keyword>
<evidence type="ECO:0000313" key="3">
    <source>
        <dbReference type="Proteomes" id="UP000295122"/>
    </source>
</evidence>
<dbReference type="AntiFam" id="ANF00221">
    <property type="entry name" value="Shadow ORF (opposite ureE)"/>
</dbReference>
<protein>
    <submittedName>
        <fullName evidence="2">Uncharacterized protein</fullName>
    </submittedName>
</protein>
<organism evidence="2 3">
    <name type="scientific">Enterovirga rhinocerotis</name>
    <dbReference type="NCBI Taxonomy" id="1339210"/>
    <lineage>
        <taxon>Bacteria</taxon>
        <taxon>Pseudomonadati</taxon>
        <taxon>Pseudomonadota</taxon>
        <taxon>Alphaproteobacteria</taxon>
        <taxon>Hyphomicrobiales</taxon>
        <taxon>Methylobacteriaceae</taxon>
        <taxon>Enterovirga</taxon>
    </lineage>
</organism>
<comment type="caution">
    <text evidence="2">The sequence shown here is derived from an EMBL/GenBank/DDBJ whole genome shotgun (WGS) entry which is preliminary data.</text>
</comment>
<accession>A0A4R7BU21</accession>
<gene>
    <name evidence="2" type="ORF">EV668_3941</name>
</gene>
<dbReference type="AlphaFoldDB" id="A0A4R7BU21"/>
<sequence>MVMPVIMPVIVTMGVIVRVSVSVSVSMTTAMRMPVIVPMMMVVMMIMAAATAGTVIVIVIVMPVIVVMRMAAGLALGPERALDLLRLGAETSHQLQQAPIMADIESVVGDLGGNVPIADMPGHLHQARRVVRPDLDQPLRSGLDPDEPPVLQFHRIAIVEDGRAVEIEHDLEPAIRRQRPSLKAAAFVIERQRIEDPLRLDGGAAEDGGGAEHGLTRFCRQGF</sequence>
<dbReference type="Proteomes" id="UP000295122">
    <property type="component" value="Unassembled WGS sequence"/>
</dbReference>
<feature type="transmembrane region" description="Helical" evidence="1">
    <location>
        <begin position="42"/>
        <end position="68"/>
    </location>
</feature>
<evidence type="ECO:0000313" key="2">
    <source>
        <dbReference type="EMBL" id="TDR88075.1"/>
    </source>
</evidence>
<evidence type="ECO:0000256" key="1">
    <source>
        <dbReference type="SAM" id="Phobius"/>
    </source>
</evidence>
<keyword evidence="3" id="KW-1185">Reference proteome</keyword>
<reference evidence="2 3" key="1">
    <citation type="submission" date="2019-03" db="EMBL/GenBank/DDBJ databases">
        <title>Genomic Encyclopedia of Type Strains, Phase IV (KMG-IV): sequencing the most valuable type-strain genomes for metagenomic binning, comparative biology and taxonomic classification.</title>
        <authorList>
            <person name="Goeker M."/>
        </authorList>
    </citation>
    <scope>NUCLEOTIDE SEQUENCE [LARGE SCALE GENOMIC DNA]</scope>
    <source>
        <strain evidence="2 3">DSM 25903</strain>
    </source>
</reference>
<feature type="transmembrane region" description="Helical" evidence="1">
    <location>
        <begin position="6"/>
        <end position="30"/>
    </location>
</feature>